<keyword evidence="7" id="KW-1185">Reference proteome</keyword>
<organism evidence="6 7">
    <name type="scientific">Microbacterium hydrocarbonoxydans</name>
    <dbReference type="NCBI Taxonomy" id="273678"/>
    <lineage>
        <taxon>Bacteria</taxon>
        <taxon>Bacillati</taxon>
        <taxon>Actinomycetota</taxon>
        <taxon>Actinomycetes</taxon>
        <taxon>Micrococcales</taxon>
        <taxon>Microbacteriaceae</taxon>
        <taxon>Microbacterium</taxon>
    </lineage>
</organism>
<dbReference type="PATRIC" id="fig|273678.4.peg.2411"/>
<keyword evidence="3" id="KW-1133">Transmembrane helix</keyword>
<feature type="chain" id="PRO_5005634176" description="TPM domain-containing protein" evidence="4">
    <location>
        <begin position="30"/>
        <end position="666"/>
    </location>
</feature>
<keyword evidence="3" id="KW-0812">Transmembrane</keyword>
<feature type="region of interest" description="Disordered" evidence="2">
    <location>
        <begin position="416"/>
        <end position="444"/>
    </location>
</feature>
<keyword evidence="4" id="KW-0732">Signal</keyword>
<reference evidence="6 7" key="1">
    <citation type="submission" date="2015-02" db="EMBL/GenBank/DDBJ databases">
        <title>Draft genome sequences of ten Microbacterium spp. with emphasis on heavy metal contaminated environments.</title>
        <authorList>
            <person name="Corretto E."/>
        </authorList>
    </citation>
    <scope>NUCLEOTIDE SEQUENCE [LARGE SCALE GENOMIC DNA]</scope>
    <source>
        <strain evidence="6 7">SA35</strain>
    </source>
</reference>
<feature type="compositionally biased region" description="Gly residues" evidence="2">
    <location>
        <begin position="616"/>
        <end position="637"/>
    </location>
</feature>
<dbReference type="STRING" id="273678.RS84_02409"/>
<comment type="caution">
    <text evidence="6">The sequence shown here is derived from an EMBL/GenBank/DDBJ whole genome shotgun (WGS) entry which is preliminary data.</text>
</comment>
<feature type="transmembrane region" description="Helical" evidence="3">
    <location>
        <begin position="170"/>
        <end position="192"/>
    </location>
</feature>
<protein>
    <recommendedName>
        <fullName evidence="5">TPM domain-containing protein</fullName>
    </recommendedName>
</protein>
<feature type="region of interest" description="Disordered" evidence="2">
    <location>
        <begin position="536"/>
        <end position="566"/>
    </location>
</feature>
<accession>A0A0M2HLP3</accession>
<evidence type="ECO:0000256" key="1">
    <source>
        <dbReference type="SAM" id="Coils"/>
    </source>
</evidence>
<feature type="signal peptide" evidence="4">
    <location>
        <begin position="1"/>
        <end position="29"/>
    </location>
</feature>
<dbReference type="AlphaFoldDB" id="A0A0M2HLP3"/>
<evidence type="ECO:0000259" key="5">
    <source>
        <dbReference type="Pfam" id="PF04536"/>
    </source>
</evidence>
<evidence type="ECO:0000313" key="7">
    <source>
        <dbReference type="Proteomes" id="UP000033900"/>
    </source>
</evidence>
<dbReference type="Proteomes" id="UP000033900">
    <property type="component" value="Unassembled WGS sequence"/>
</dbReference>
<feature type="region of interest" description="Disordered" evidence="2">
    <location>
        <begin position="616"/>
        <end position="666"/>
    </location>
</feature>
<evidence type="ECO:0000256" key="4">
    <source>
        <dbReference type="SAM" id="SignalP"/>
    </source>
</evidence>
<gene>
    <name evidence="6" type="ORF">RS84_02409</name>
</gene>
<feature type="domain" description="TPM" evidence="5">
    <location>
        <begin position="41"/>
        <end position="164"/>
    </location>
</feature>
<dbReference type="InterPro" id="IPR007621">
    <property type="entry name" value="TPM_dom"/>
</dbReference>
<keyword evidence="3" id="KW-0472">Membrane</keyword>
<dbReference type="Gene3D" id="3.10.310.50">
    <property type="match status" value="1"/>
</dbReference>
<feature type="compositionally biased region" description="Low complexity" evidence="2">
    <location>
        <begin position="638"/>
        <end position="648"/>
    </location>
</feature>
<evidence type="ECO:0000256" key="3">
    <source>
        <dbReference type="SAM" id="Phobius"/>
    </source>
</evidence>
<dbReference type="EMBL" id="JYJB01000009">
    <property type="protein sequence ID" value="KJL47611.1"/>
    <property type="molecule type" value="Genomic_DNA"/>
</dbReference>
<keyword evidence="1" id="KW-0175">Coiled coil</keyword>
<evidence type="ECO:0000256" key="2">
    <source>
        <dbReference type="SAM" id="MobiDB-lite"/>
    </source>
</evidence>
<feature type="compositionally biased region" description="Low complexity" evidence="2">
    <location>
        <begin position="416"/>
        <end position="434"/>
    </location>
</feature>
<feature type="coiled-coil region" evidence="1">
    <location>
        <begin position="351"/>
        <end position="407"/>
    </location>
</feature>
<proteinExistence type="predicted"/>
<dbReference type="Pfam" id="PF04536">
    <property type="entry name" value="TPM_phosphatase"/>
    <property type="match status" value="1"/>
</dbReference>
<evidence type="ECO:0000313" key="6">
    <source>
        <dbReference type="EMBL" id="KJL47611.1"/>
    </source>
</evidence>
<feature type="coiled-coil region" evidence="1">
    <location>
        <begin position="197"/>
        <end position="224"/>
    </location>
</feature>
<dbReference type="OrthoDB" id="5105562at2"/>
<name>A0A0M2HLP3_9MICO</name>
<dbReference type="RefSeq" id="WP_045257974.1">
    <property type="nucleotide sequence ID" value="NZ_JYJB01000009.1"/>
</dbReference>
<sequence>MGNRMLRAATAAWMMAVLAGLTWGSAANAETPSSLDAGHISDRSDVLSEADESRLEQRLDELASAADLPELFVVLVPDFDSPDNALSWADATALRNNLAPDQYLLAIATEGRALAISAEYGGDGVAAGPLSESRILEIEDHLGSDYLADDDWAGGIDYVADEFSTVPWPWWVWVLGAVVLALIVFGITQLVLHLRRRAALAAELRTLEGQKKRAAQRLVQVDEAVRTSEQELGFVTAEFGEEATAEFSAVLTDNRTRLQQGFQLLEKLQDADEDTPQETRSWTDDILRLCTEIDAALDARTKEIASLRALADGAAENLARLRSARAQAAVLQSGAADRLASLAAAFPPADLVGVADNAQEIEARLRAADQQLDALAKAAGGRRPRAVARAVHEIERLLAEARELHDAVDAQADALAARPPQAAEASAVQTDAAPASPPVDPALAGTGSILEQATAAMRAAERSMQARPGEVGSFPLMRLSSAQRQLAMAVEAAGTENGDLHAKAALTAAQQVLALVTAPAAPERARFVRPARSASSDALMYDSPSDEDSSWRRTTSYADADEEGRGGKAVIGGLSGGAVGFFGGLGVASEEPGLIVLFVLGGAALGALSGAFGNGSSSGGGSSSGWGGSRSSGGWSSGGSRSSSRSGGRSFGGGSRSSGRSGGRRF</sequence>